<feature type="transmembrane region" description="Helical" evidence="7">
    <location>
        <begin position="117"/>
        <end position="138"/>
    </location>
</feature>
<keyword evidence="3" id="KW-1003">Cell membrane</keyword>
<sequence>MADSALKKKTTDSLFWSFLDKFGQQILNFASMLILMNIVAAEEYGLVGSLAVFIAFSSILIDSGFGRVLLNRKELHEGDYATVFYFNVSLSIILYLLFFISAPLLARMFHAPAITNIVRILFISLIFNAFGLIHQTLLTKNANFRGLTQVNTLALLLSGVTAVVMAIAGYGVWSLVAQTLLYAFFRSLFLWSYSPWRPTARFNWKSLRSFFAFGNKLLATSVITTTVNNIYPSLIATFYPMNQVAYFNQAKKYQEIPFLTLGNAFRSVAMLILSEINEQHERLKRVVSKIIKSIAFLAFPIGFIMIAIAEPVFYLLFKEKWLPAVPYFQILTFAGMLSPFIHIFQELFIAKENARYFLGIELIKGVILVVLILLLFPHGIAALAISWIIYTVVSLLISVILAGRVIRYTLLHLIKDIGPYLVLAAISSAAAYLTTRKIDNNALFILFNLVIAPLLYIFICKLVKLEMLKEIEHWFEKRKQEKR</sequence>
<comment type="similarity">
    <text evidence="2">Belongs to the polysaccharide synthase family.</text>
</comment>
<evidence type="ECO:0000313" key="9">
    <source>
        <dbReference type="Proteomes" id="UP000178485"/>
    </source>
</evidence>
<gene>
    <name evidence="8" type="primary">tuaB1</name>
    <name evidence="8" type="ORF">ING2E5A_0642</name>
</gene>
<keyword evidence="9" id="KW-1185">Reference proteome</keyword>
<feature type="transmembrane region" description="Helical" evidence="7">
    <location>
        <begin position="327"/>
        <end position="344"/>
    </location>
</feature>
<dbReference type="GO" id="GO:0005886">
    <property type="term" value="C:plasma membrane"/>
    <property type="evidence" value="ECO:0007669"/>
    <property type="project" value="UniProtKB-SubCell"/>
</dbReference>
<evidence type="ECO:0000256" key="3">
    <source>
        <dbReference type="ARBA" id="ARBA00022475"/>
    </source>
</evidence>
<feature type="transmembrane region" description="Helical" evidence="7">
    <location>
        <begin position="417"/>
        <end position="435"/>
    </location>
</feature>
<feature type="transmembrane region" description="Helical" evidence="7">
    <location>
        <begin position="382"/>
        <end position="405"/>
    </location>
</feature>
<protein>
    <submittedName>
        <fullName evidence="8">Teichuronic acid biosynthesis protein TuaB</fullName>
    </submittedName>
</protein>
<evidence type="ECO:0000256" key="1">
    <source>
        <dbReference type="ARBA" id="ARBA00004651"/>
    </source>
</evidence>
<evidence type="ECO:0000313" key="8">
    <source>
        <dbReference type="EMBL" id="SCM55931.1"/>
    </source>
</evidence>
<dbReference type="InterPro" id="IPR050833">
    <property type="entry name" value="Poly_Biosynth_Transport"/>
</dbReference>
<feature type="transmembrane region" description="Helical" evidence="7">
    <location>
        <begin position="21"/>
        <end position="40"/>
    </location>
</feature>
<keyword evidence="5 7" id="KW-1133">Transmembrane helix</keyword>
<dbReference type="PANTHER" id="PTHR30250:SF10">
    <property type="entry name" value="LIPOPOLYSACCHARIDE BIOSYNTHESIS PROTEIN WZXC"/>
    <property type="match status" value="1"/>
</dbReference>
<evidence type="ECO:0000256" key="2">
    <source>
        <dbReference type="ARBA" id="ARBA00007430"/>
    </source>
</evidence>
<proteinExistence type="inferred from homology"/>
<feature type="transmembrane region" description="Helical" evidence="7">
    <location>
        <begin position="294"/>
        <end position="315"/>
    </location>
</feature>
<evidence type="ECO:0000256" key="7">
    <source>
        <dbReference type="SAM" id="Phobius"/>
    </source>
</evidence>
<feature type="transmembrane region" description="Helical" evidence="7">
    <location>
        <begin position="150"/>
        <end position="173"/>
    </location>
</feature>
<keyword evidence="4 7" id="KW-0812">Transmembrane</keyword>
<reference evidence="8 9" key="1">
    <citation type="submission" date="2016-08" db="EMBL/GenBank/DDBJ databases">
        <authorList>
            <person name="Seilhamer J.J."/>
        </authorList>
    </citation>
    <scope>NUCLEOTIDE SEQUENCE [LARGE SCALE GENOMIC DNA]</scope>
    <source>
        <strain evidence="8">ING2-E5A</strain>
    </source>
</reference>
<feature type="transmembrane region" description="Helical" evidence="7">
    <location>
        <begin position="46"/>
        <end position="70"/>
    </location>
</feature>
<accession>A0A1G4G4K5</accession>
<evidence type="ECO:0000256" key="5">
    <source>
        <dbReference type="ARBA" id="ARBA00022989"/>
    </source>
</evidence>
<dbReference type="Proteomes" id="UP000178485">
    <property type="component" value="Chromosome i"/>
</dbReference>
<dbReference type="RefSeq" id="WP_071136145.1">
    <property type="nucleotide sequence ID" value="NZ_DUQN01000048.1"/>
</dbReference>
<organism evidence="8 9">
    <name type="scientific">Petrimonas mucosa</name>
    <dbReference type="NCBI Taxonomy" id="1642646"/>
    <lineage>
        <taxon>Bacteria</taxon>
        <taxon>Pseudomonadati</taxon>
        <taxon>Bacteroidota</taxon>
        <taxon>Bacteroidia</taxon>
        <taxon>Bacteroidales</taxon>
        <taxon>Dysgonomonadaceae</taxon>
        <taxon>Petrimonas</taxon>
    </lineage>
</organism>
<feature type="transmembrane region" description="Helical" evidence="7">
    <location>
        <begin position="356"/>
        <end position="376"/>
    </location>
</feature>
<comment type="subcellular location">
    <subcellularLocation>
        <location evidence="1">Cell membrane</location>
        <topology evidence="1">Multi-pass membrane protein</topology>
    </subcellularLocation>
</comment>
<evidence type="ECO:0000256" key="4">
    <source>
        <dbReference type="ARBA" id="ARBA00022692"/>
    </source>
</evidence>
<dbReference type="STRING" id="1642646.ING2E5A_0642"/>
<evidence type="ECO:0000256" key="6">
    <source>
        <dbReference type="ARBA" id="ARBA00023136"/>
    </source>
</evidence>
<feature type="transmembrane region" description="Helical" evidence="7">
    <location>
        <begin position="441"/>
        <end position="459"/>
    </location>
</feature>
<keyword evidence="6 7" id="KW-0472">Membrane</keyword>
<feature type="transmembrane region" description="Helical" evidence="7">
    <location>
        <begin position="82"/>
        <end position="105"/>
    </location>
</feature>
<dbReference type="EMBL" id="LT608328">
    <property type="protein sequence ID" value="SCM55931.1"/>
    <property type="molecule type" value="Genomic_DNA"/>
</dbReference>
<name>A0A1G4G4K5_9BACT</name>
<dbReference type="KEGG" id="pmuc:ING2E5A_0642"/>
<dbReference type="PANTHER" id="PTHR30250">
    <property type="entry name" value="PST FAMILY PREDICTED COLANIC ACID TRANSPORTER"/>
    <property type="match status" value="1"/>
</dbReference>
<dbReference type="CDD" id="cd13127">
    <property type="entry name" value="MATE_tuaB_like"/>
    <property type="match status" value="1"/>
</dbReference>
<dbReference type="AlphaFoldDB" id="A0A1G4G4K5"/>
<dbReference type="Pfam" id="PF13440">
    <property type="entry name" value="Polysacc_synt_3"/>
    <property type="match status" value="1"/>
</dbReference>